<organism evidence="2 3">
    <name type="scientific">Mycena sanguinolenta</name>
    <dbReference type="NCBI Taxonomy" id="230812"/>
    <lineage>
        <taxon>Eukaryota</taxon>
        <taxon>Fungi</taxon>
        <taxon>Dikarya</taxon>
        <taxon>Basidiomycota</taxon>
        <taxon>Agaricomycotina</taxon>
        <taxon>Agaricomycetes</taxon>
        <taxon>Agaricomycetidae</taxon>
        <taxon>Agaricales</taxon>
        <taxon>Marasmiineae</taxon>
        <taxon>Mycenaceae</taxon>
        <taxon>Mycena</taxon>
    </lineage>
</organism>
<name>A0A8H6YAP8_9AGAR</name>
<keyword evidence="1" id="KW-1133">Transmembrane helix</keyword>
<dbReference type="EMBL" id="JACAZH010000010">
    <property type="protein sequence ID" value="KAF7357528.1"/>
    <property type="molecule type" value="Genomic_DNA"/>
</dbReference>
<evidence type="ECO:0000256" key="1">
    <source>
        <dbReference type="SAM" id="Phobius"/>
    </source>
</evidence>
<evidence type="ECO:0000313" key="2">
    <source>
        <dbReference type="EMBL" id="KAF7357528.1"/>
    </source>
</evidence>
<feature type="transmembrane region" description="Helical" evidence="1">
    <location>
        <begin position="128"/>
        <end position="153"/>
    </location>
</feature>
<dbReference type="AlphaFoldDB" id="A0A8H6YAP8"/>
<keyword evidence="1" id="KW-0812">Transmembrane</keyword>
<sequence>MVSHTVENRAFQLKTPGLTRDPETDPAYALERTRTVFSAGSALPMPNPTQIPPSVDRFFPAPPSAWFARHSLSHYVTQRALRPYTRHVVLFSCKFCTTSLRAAMSFLTRPGANLLSSGFHAFYASATAIIMIMAGQVQVWLFHTCPFFCLAFLSHDRLSRQRLPSEPLAGFLQPQCKTINNASFEGTRRAGPDHDAHSRVRIVNRESSIDVIQPPRGTTQSKSLLSAQDLWLSMVLRFSWRPGPS</sequence>
<evidence type="ECO:0000313" key="3">
    <source>
        <dbReference type="Proteomes" id="UP000623467"/>
    </source>
</evidence>
<gene>
    <name evidence="2" type="ORF">MSAN_01349100</name>
</gene>
<protein>
    <submittedName>
        <fullName evidence="2">Uncharacterized protein</fullName>
    </submittedName>
</protein>
<comment type="caution">
    <text evidence="2">The sequence shown here is derived from an EMBL/GenBank/DDBJ whole genome shotgun (WGS) entry which is preliminary data.</text>
</comment>
<keyword evidence="3" id="KW-1185">Reference proteome</keyword>
<accession>A0A8H6YAP8</accession>
<reference evidence="2" key="1">
    <citation type="submission" date="2020-05" db="EMBL/GenBank/DDBJ databases">
        <title>Mycena genomes resolve the evolution of fungal bioluminescence.</title>
        <authorList>
            <person name="Tsai I.J."/>
        </authorList>
    </citation>
    <scope>NUCLEOTIDE SEQUENCE</scope>
    <source>
        <strain evidence="2">160909Yilan</strain>
    </source>
</reference>
<dbReference type="Proteomes" id="UP000623467">
    <property type="component" value="Unassembled WGS sequence"/>
</dbReference>
<keyword evidence="1" id="KW-0472">Membrane</keyword>
<proteinExistence type="predicted"/>